<dbReference type="AlphaFoldDB" id="F0SHF3"/>
<keyword evidence="1" id="KW-0812">Transmembrane</keyword>
<evidence type="ECO:0000313" key="2">
    <source>
        <dbReference type="EMBL" id="ADY61708.1"/>
    </source>
</evidence>
<dbReference type="STRING" id="756272.Plabr_4133"/>
<gene>
    <name evidence="2" type="ordered locus">Plabr_4133</name>
</gene>
<protein>
    <submittedName>
        <fullName evidence="2">Uncharacterized protein</fullName>
    </submittedName>
</protein>
<dbReference type="KEGG" id="pbs:Plabr_4133"/>
<dbReference type="HOGENOM" id="CLU_1119505_0_0_0"/>
<feature type="transmembrane region" description="Helical" evidence="1">
    <location>
        <begin position="152"/>
        <end position="171"/>
    </location>
</feature>
<keyword evidence="3" id="KW-1185">Reference proteome</keyword>
<dbReference type="EMBL" id="CP002546">
    <property type="protein sequence ID" value="ADY61708.1"/>
    <property type="molecule type" value="Genomic_DNA"/>
</dbReference>
<evidence type="ECO:0000313" key="3">
    <source>
        <dbReference type="Proteomes" id="UP000006860"/>
    </source>
</evidence>
<dbReference type="RefSeq" id="WP_013630414.1">
    <property type="nucleotide sequence ID" value="NC_015174.1"/>
</dbReference>
<evidence type="ECO:0000256" key="1">
    <source>
        <dbReference type="SAM" id="Phobius"/>
    </source>
</evidence>
<feature type="transmembrane region" description="Helical" evidence="1">
    <location>
        <begin position="23"/>
        <end position="46"/>
    </location>
</feature>
<dbReference type="Proteomes" id="UP000006860">
    <property type="component" value="Chromosome"/>
</dbReference>
<organism evidence="2 3">
    <name type="scientific">Rubinisphaera brasiliensis (strain ATCC 49424 / DSM 5305 / JCM 21570 / IAM 15109 / NBRC 103401 / IFAM 1448)</name>
    <name type="common">Planctomyces brasiliensis</name>
    <dbReference type="NCBI Taxonomy" id="756272"/>
    <lineage>
        <taxon>Bacteria</taxon>
        <taxon>Pseudomonadati</taxon>
        <taxon>Planctomycetota</taxon>
        <taxon>Planctomycetia</taxon>
        <taxon>Planctomycetales</taxon>
        <taxon>Planctomycetaceae</taxon>
        <taxon>Rubinisphaera</taxon>
    </lineage>
</organism>
<sequence>MSIEAENSEGPNDSRNRNATRSLWRGVMSVFVIVCTSLLASMLAVVCSSGFSFAWKAVEKAGDDPPKEVSFELQALLTQQAYLNAALTGIVLAFLLASGFLGLRALWNRSSSFLQVLTHTGAAVVLGGTCLALSCLAFRLQSVGAQNLSITSAIHALLWGGLGGVVVNSGAKRQAGSGWKMPRAVLAGLLWGACYPILIVILFPGVYVEQLFSTDTAVAIWGGVGCGLLLTGSLLDFPRAESTQVEAK</sequence>
<proteinExistence type="predicted"/>
<feature type="transmembrane region" description="Helical" evidence="1">
    <location>
        <begin position="113"/>
        <end position="140"/>
    </location>
</feature>
<name>F0SHF3_RUBBR</name>
<feature type="transmembrane region" description="Helical" evidence="1">
    <location>
        <begin position="81"/>
        <end position="101"/>
    </location>
</feature>
<reference evidence="3" key="1">
    <citation type="submission" date="2011-02" db="EMBL/GenBank/DDBJ databases">
        <title>The complete genome of Planctomyces brasiliensis DSM 5305.</title>
        <authorList>
            <person name="Lucas S."/>
            <person name="Copeland A."/>
            <person name="Lapidus A."/>
            <person name="Bruce D."/>
            <person name="Goodwin L."/>
            <person name="Pitluck S."/>
            <person name="Kyrpides N."/>
            <person name="Mavromatis K."/>
            <person name="Pagani I."/>
            <person name="Ivanova N."/>
            <person name="Ovchinnikova G."/>
            <person name="Lu M."/>
            <person name="Detter J.C."/>
            <person name="Han C."/>
            <person name="Land M."/>
            <person name="Hauser L."/>
            <person name="Markowitz V."/>
            <person name="Cheng J.-F."/>
            <person name="Hugenholtz P."/>
            <person name="Woyke T."/>
            <person name="Wu D."/>
            <person name="Tindall B."/>
            <person name="Pomrenke H.G."/>
            <person name="Brambilla E."/>
            <person name="Klenk H.-P."/>
            <person name="Eisen J.A."/>
        </authorList>
    </citation>
    <scope>NUCLEOTIDE SEQUENCE [LARGE SCALE GENOMIC DNA]</scope>
    <source>
        <strain evidence="3">ATCC 49424 / DSM 5305 / JCM 21570 / NBRC 103401 / IFAM 1448</strain>
    </source>
</reference>
<feature type="transmembrane region" description="Helical" evidence="1">
    <location>
        <begin position="183"/>
        <end position="206"/>
    </location>
</feature>
<feature type="transmembrane region" description="Helical" evidence="1">
    <location>
        <begin position="218"/>
        <end position="238"/>
    </location>
</feature>
<keyword evidence="1" id="KW-1133">Transmembrane helix</keyword>
<keyword evidence="1" id="KW-0472">Membrane</keyword>
<accession>F0SHF3</accession>